<evidence type="ECO:0000313" key="2">
    <source>
        <dbReference type="Proteomes" id="UP000606653"/>
    </source>
</evidence>
<gene>
    <name evidence="1" type="ORF">GCM10010969_09670</name>
</gene>
<dbReference type="EMBL" id="BMLN01000002">
    <property type="protein sequence ID" value="GGN94725.1"/>
    <property type="molecule type" value="Genomic_DNA"/>
</dbReference>
<protein>
    <submittedName>
        <fullName evidence="1">Uncharacterized protein</fullName>
    </submittedName>
</protein>
<proteinExistence type="predicted"/>
<evidence type="ECO:0000313" key="1">
    <source>
        <dbReference type="EMBL" id="GGN94725.1"/>
    </source>
</evidence>
<sequence length="51" mass="6088">MMLWSSYKEDSYVQTIARSTSSRLERPWEQLDPLVKEDSVHGMLFRTFDGY</sequence>
<dbReference type="Proteomes" id="UP000606653">
    <property type="component" value="Unassembled WGS sequence"/>
</dbReference>
<accession>A0ABQ2KW77</accession>
<organism evidence="1 2">
    <name type="scientific">Saccharibacillus kuerlensis</name>
    <dbReference type="NCBI Taxonomy" id="459527"/>
    <lineage>
        <taxon>Bacteria</taxon>
        <taxon>Bacillati</taxon>
        <taxon>Bacillota</taxon>
        <taxon>Bacilli</taxon>
        <taxon>Bacillales</taxon>
        <taxon>Paenibacillaceae</taxon>
        <taxon>Saccharibacillus</taxon>
    </lineage>
</organism>
<name>A0ABQ2KW77_9BACL</name>
<reference evidence="2" key="1">
    <citation type="journal article" date="2019" name="Int. J. Syst. Evol. Microbiol.">
        <title>The Global Catalogue of Microorganisms (GCM) 10K type strain sequencing project: providing services to taxonomists for standard genome sequencing and annotation.</title>
        <authorList>
            <consortium name="The Broad Institute Genomics Platform"/>
            <consortium name="The Broad Institute Genome Sequencing Center for Infectious Disease"/>
            <person name="Wu L."/>
            <person name="Ma J."/>
        </authorList>
    </citation>
    <scope>NUCLEOTIDE SEQUENCE [LARGE SCALE GENOMIC DNA]</scope>
    <source>
        <strain evidence="2">CGMCC 1.6964</strain>
    </source>
</reference>
<comment type="caution">
    <text evidence="1">The sequence shown here is derived from an EMBL/GenBank/DDBJ whole genome shotgun (WGS) entry which is preliminary data.</text>
</comment>
<keyword evidence="2" id="KW-1185">Reference proteome</keyword>